<name>I7LWA6_TETTS</name>
<dbReference type="eggNOG" id="KOG3470">
    <property type="taxonomic scope" value="Eukaryota"/>
</dbReference>
<dbReference type="PANTHER" id="PTHR21500">
    <property type="entry name" value="TUBULIN-SPECIFIC CHAPERONE A"/>
    <property type="match status" value="1"/>
</dbReference>
<dbReference type="KEGG" id="tet:TTHERM_00148800"/>
<dbReference type="HOGENOM" id="CLU_130569_1_1_1"/>
<sequence>MDPVLKQLKIKSGAVKRLQKEYVCYQLEEQKQKEKLEQMKQQGVDDYEIKKMTEFLEETQAVFPGCRTRLQDTLNEFTSWMNENGDNLAIKDTQEKTEAEDIIQQATQFLEQLNALN</sequence>
<evidence type="ECO:0000313" key="6">
    <source>
        <dbReference type="Proteomes" id="UP000009168"/>
    </source>
</evidence>
<evidence type="ECO:0000256" key="1">
    <source>
        <dbReference type="ARBA" id="ARBA00006806"/>
    </source>
</evidence>
<organism evidence="5 6">
    <name type="scientific">Tetrahymena thermophila (strain SB210)</name>
    <dbReference type="NCBI Taxonomy" id="312017"/>
    <lineage>
        <taxon>Eukaryota</taxon>
        <taxon>Sar</taxon>
        <taxon>Alveolata</taxon>
        <taxon>Ciliophora</taxon>
        <taxon>Intramacronucleata</taxon>
        <taxon>Oligohymenophorea</taxon>
        <taxon>Hymenostomatida</taxon>
        <taxon>Tetrahymenina</taxon>
        <taxon>Tetrahymenidae</taxon>
        <taxon>Tetrahymena</taxon>
    </lineage>
</organism>
<dbReference type="PANTHER" id="PTHR21500:SF0">
    <property type="entry name" value="TUBULIN-SPECIFIC CHAPERONE A"/>
    <property type="match status" value="1"/>
</dbReference>
<dbReference type="STRING" id="312017.I7LWA6"/>
<dbReference type="GO" id="GO:0007021">
    <property type="term" value="P:tubulin complex assembly"/>
    <property type="evidence" value="ECO:0007669"/>
    <property type="project" value="UniProtKB-UniRule"/>
</dbReference>
<dbReference type="GO" id="GO:0007023">
    <property type="term" value="P:post-chaperonin tubulin folding pathway"/>
    <property type="evidence" value="ECO:0007669"/>
    <property type="project" value="UniProtKB-UniRule"/>
</dbReference>
<keyword evidence="3" id="KW-0493">Microtubule</keyword>
<dbReference type="InterPro" id="IPR036126">
    <property type="entry name" value="TBCA_sf"/>
</dbReference>
<comment type="subcellular location">
    <subcellularLocation>
        <location evidence="3">Cytoplasm</location>
        <location evidence="3">Cytoskeleton</location>
    </subcellularLocation>
</comment>
<dbReference type="GeneID" id="7823733"/>
<keyword evidence="2 3" id="KW-0143">Chaperone</keyword>
<keyword evidence="3" id="KW-0963">Cytoplasm</keyword>
<feature type="coiled-coil region" evidence="4">
    <location>
        <begin position="15"/>
        <end position="42"/>
    </location>
</feature>
<keyword evidence="6" id="KW-1185">Reference proteome</keyword>
<dbReference type="OrthoDB" id="296187at2759"/>
<accession>I7LWA6</accession>
<comment type="similarity">
    <text evidence="1 3">Belongs to the TBCA family.</text>
</comment>
<evidence type="ECO:0000313" key="5">
    <source>
        <dbReference type="EMBL" id="EAS01270.3"/>
    </source>
</evidence>
<dbReference type="Gene3D" id="1.20.58.90">
    <property type="match status" value="1"/>
</dbReference>
<keyword evidence="3" id="KW-0206">Cytoskeleton</keyword>
<dbReference type="Proteomes" id="UP000009168">
    <property type="component" value="Unassembled WGS sequence"/>
</dbReference>
<evidence type="ECO:0000256" key="4">
    <source>
        <dbReference type="SAM" id="Coils"/>
    </source>
</evidence>
<dbReference type="GO" id="GO:0048487">
    <property type="term" value="F:beta-tubulin binding"/>
    <property type="evidence" value="ECO:0007669"/>
    <property type="project" value="InterPro"/>
</dbReference>
<dbReference type="OMA" id="VIQECIM"/>
<dbReference type="SUPFAM" id="SSF46988">
    <property type="entry name" value="Tubulin chaperone cofactor A"/>
    <property type="match status" value="1"/>
</dbReference>
<dbReference type="InParanoid" id="I7LWA6"/>
<comment type="subunit">
    <text evidence="3">Supercomplex made of cofactors A to E. Cofactors A and D function by capturing and stabilizing tubulin in a quasi-native conformation. Cofactor E binds to the cofactor D-tubulin complex; interaction with cofactor C then causes the release of tubulin polypeptides that are committed to the native state.</text>
</comment>
<proteinExistence type="inferred from homology"/>
<gene>
    <name evidence="5" type="ORF">TTHERM_00148800</name>
</gene>
<dbReference type="Pfam" id="PF02970">
    <property type="entry name" value="TBCA"/>
    <property type="match status" value="1"/>
</dbReference>
<dbReference type="AlphaFoldDB" id="I7LWA6"/>
<evidence type="ECO:0000256" key="2">
    <source>
        <dbReference type="ARBA" id="ARBA00023186"/>
    </source>
</evidence>
<dbReference type="GO" id="GO:0005829">
    <property type="term" value="C:cytosol"/>
    <property type="evidence" value="ECO:0007669"/>
    <property type="project" value="TreeGrafter"/>
</dbReference>
<dbReference type="GO" id="GO:0005874">
    <property type="term" value="C:microtubule"/>
    <property type="evidence" value="ECO:0007669"/>
    <property type="project" value="UniProtKB-KW"/>
</dbReference>
<reference evidence="6" key="1">
    <citation type="journal article" date="2006" name="PLoS Biol.">
        <title>Macronuclear genome sequence of the ciliate Tetrahymena thermophila, a model eukaryote.</title>
        <authorList>
            <person name="Eisen J.A."/>
            <person name="Coyne R.S."/>
            <person name="Wu M."/>
            <person name="Wu D."/>
            <person name="Thiagarajan M."/>
            <person name="Wortman J.R."/>
            <person name="Badger J.H."/>
            <person name="Ren Q."/>
            <person name="Amedeo P."/>
            <person name="Jones K.M."/>
            <person name="Tallon L.J."/>
            <person name="Delcher A.L."/>
            <person name="Salzberg S.L."/>
            <person name="Silva J.C."/>
            <person name="Haas B.J."/>
            <person name="Majoros W.H."/>
            <person name="Farzad M."/>
            <person name="Carlton J.M."/>
            <person name="Smith R.K. Jr."/>
            <person name="Garg J."/>
            <person name="Pearlman R.E."/>
            <person name="Karrer K.M."/>
            <person name="Sun L."/>
            <person name="Manning G."/>
            <person name="Elde N.C."/>
            <person name="Turkewitz A.P."/>
            <person name="Asai D.J."/>
            <person name="Wilkes D.E."/>
            <person name="Wang Y."/>
            <person name="Cai H."/>
            <person name="Collins K."/>
            <person name="Stewart B.A."/>
            <person name="Lee S.R."/>
            <person name="Wilamowska K."/>
            <person name="Weinberg Z."/>
            <person name="Ruzzo W.L."/>
            <person name="Wloga D."/>
            <person name="Gaertig J."/>
            <person name="Frankel J."/>
            <person name="Tsao C.-C."/>
            <person name="Gorovsky M.A."/>
            <person name="Keeling P.J."/>
            <person name="Waller R.F."/>
            <person name="Patron N.J."/>
            <person name="Cherry J.M."/>
            <person name="Stover N.A."/>
            <person name="Krieger C.J."/>
            <person name="del Toro C."/>
            <person name="Ryder H.F."/>
            <person name="Williamson S.C."/>
            <person name="Barbeau R.A."/>
            <person name="Hamilton E.P."/>
            <person name="Orias E."/>
        </authorList>
    </citation>
    <scope>NUCLEOTIDE SEQUENCE [LARGE SCALE GENOMIC DNA]</scope>
    <source>
        <strain evidence="6">SB210</strain>
    </source>
</reference>
<protein>
    <recommendedName>
        <fullName evidence="3">Tubulin-specific chaperone A</fullName>
    </recommendedName>
</protein>
<dbReference type="InterPro" id="IPR004226">
    <property type="entry name" value="TBCA"/>
</dbReference>
<evidence type="ECO:0000256" key="3">
    <source>
        <dbReference type="RuleBase" id="RU364030"/>
    </source>
</evidence>
<dbReference type="EMBL" id="GG662603">
    <property type="protein sequence ID" value="EAS01270.3"/>
    <property type="molecule type" value="Genomic_DNA"/>
</dbReference>
<keyword evidence="4" id="KW-0175">Coiled coil</keyword>
<dbReference type="RefSeq" id="XP_001021515.3">
    <property type="nucleotide sequence ID" value="XM_001021515.4"/>
</dbReference>